<organism evidence="13 14">
    <name type="scientific">Candidatus Amunia macphersoniae</name>
    <dbReference type="NCBI Taxonomy" id="3127014"/>
    <lineage>
        <taxon>Bacteria</taxon>
        <taxon>Bacillati</taxon>
        <taxon>Candidatus Dormiibacterota</taxon>
        <taxon>Candidatus Dormibacteria</taxon>
        <taxon>Candidatus Aeolococcales</taxon>
        <taxon>Candidatus Aeolococcaceae</taxon>
        <taxon>Candidatus Amunia</taxon>
    </lineage>
</organism>
<dbReference type="Pfam" id="PF05188">
    <property type="entry name" value="MutS_II"/>
    <property type="match status" value="1"/>
</dbReference>
<dbReference type="Pfam" id="PF05192">
    <property type="entry name" value="MutS_III"/>
    <property type="match status" value="1"/>
</dbReference>
<dbReference type="PANTHER" id="PTHR11361">
    <property type="entry name" value="DNA MISMATCH REPAIR PROTEIN MUTS FAMILY MEMBER"/>
    <property type="match status" value="1"/>
</dbReference>
<dbReference type="InterPro" id="IPR007861">
    <property type="entry name" value="DNA_mismatch_repair_MutS_clamp"/>
</dbReference>
<dbReference type="SUPFAM" id="SSF53150">
    <property type="entry name" value="DNA repair protein MutS, domain II"/>
    <property type="match status" value="1"/>
</dbReference>
<reference evidence="13 14" key="1">
    <citation type="submission" date="2020-10" db="EMBL/GenBank/DDBJ databases">
        <title>Ca. Dormibacterota MAGs.</title>
        <authorList>
            <person name="Montgomery K."/>
        </authorList>
    </citation>
    <scope>NUCLEOTIDE SEQUENCE [LARGE SCALE GENOMIC DNA]</scope>
    <source>
        <strain evidence="13">Mitchell_Peninsula_5</strain>
    </source>
</reference>
<feature type="binding site" evidence="9">
    <location>
        <begin position="636"/>
        <end position="643"/>
    </location>
    <ligand>
        <name>ATP</name>
        <dbReference type="ChEBI" id="CHEBI:30616"/>
    </ligand>
</feature>
<evidence type="ECO:0000256" key="4">
    <source>
        <dbReference type="ARBA" id="ARBA00022763"/>
    </source>
</evidence>
<dbReference type="InterPro" id="IPR016151">
    <property type="entry name" value="DNA_mismatch_repair_MutS_N"/>
</dbReference>
<gene>
    <name evidence="9 13" type="primary">mutS</name>
    <name evidence="13" type="ORF">JF887_09720</name>
</gene>
<dbReference type="Gene3D" id="3.30.420.110">
    <property type="entry name" value="MutS, connector domain"/>
    <property type="match status" value="1"/>
</dbReference>
<evidence type="ECO:0000256" key="8">
    <source>
        <dbReference type="ARBA" id="ARBA00024647"/>
    </source>
</evidence>
<name>A0A934KHS0_9BACT</name>
<keyword evidence="7 9" id="KW-0234">DNA repair</keyword>
<sequence>MTRRGRRPAPHESGVSQSSEPIIDLDQAGATPILQQYRAVKAEHPDALVLARLGDFYEMFGSDAQEAAPILGVALTGRGFGAAGRLPMCGVPHHACVTYIRRLLDAGRRVALWDQVGEVVAGKLVRREVTRVLSPGTATDAEYLDEHRVARCAAVHSSNGRTGIAAFDSAGGELLLAEVAGGLEAAALREECERLDVAELLIADDDSEVPPALLPGTVRTQLPPAFFDASRARERLARATGSGALDGLGASAVCAAGAVLAYCERARMTLSPGFVHVRRRTDSATMRLDAQTRRNLELVTPLSGSGVSLAGLLDSTRTPMGGRLLRARLLEPLTEPLLILARHDAVDALLHDVRLRDTLGEALAAVRDLERLVARCVQGTAGPRDLGAIRQACSALPAVADILAPVGAGELSAAAARCVAPDGLAARLRRLLIDDPPATARDGGCIRPGADSQLDELVGAGAGARAWIAALEDRERQRTGVGSLRVGYNRVFGYYIEVGNAHRAAVPGDYVRKQTLVGAERYITAELKERETVVLGGRERAVAREQQLLAEVAGEVAGHAAALLDAAQAVALIDVHRSLACVAADLDWTRPLVDSSSVLDVDGGRHPLVERALGAGRFVANDCRLDAADRIVVLTGPNMAGKSTYLRQVALIALLAQVGSFVPARRARVGVCDRIFTRIGAQDDLSGGLSTFMVEMAETAVILRQATTRSLVILDEIGRGTSTYDGMSIAQAVVEHLHEAPHLNCRTLFATHFHELTCLAEHLARVSNARVDVLEEGDGITFLHRIVPGGADRSYGIHVARLAGVPAGVLVRARQLLAELERDRPVAGSGSDTPDQLSLGIAAPVQHPLVEELAQLDIDGLTPLAALNKLAELRERAAP</sequence>
<dbReference type="Gene3D" id="1.10.1420.10">
    <property type="match status" value="2"/>
</dbReference>
<keyword evidence="6 9" id="KW-0238">DNA-binding</keyword>
<dbReference type="Proteomes" id="UP000614410">
    <property type="component" value="Unassembled WGS sequence"/>
</dbReference>
<dbReference type="SMART" id="SM00534">
    <property type="entry name" value="MUTSac"/>
    <property type="match status" value="1"/>
</dbReference>
<evidence type="ECO:0000256" key="3">
    <source>
        <dbReference type="ARBA" id="ARBA00022741"/>
    </source>
</evidence>
<feature type="domain" description="DNA mismatch repair proteins mutS family" evidence="12">
    <location>
        <begin position="710"/>
        <end position="726"/>
    </location>
</feature>
<protein>
    <recommendedName>
        <fullName evidence="2 9">DNA mismatch repair protein MutS</fullName>
    </recommendedName>
</protein>
<evidence type="ECO:0000313" key="13">
    <source>
        <dbReference type="EMBL" id="MBJ7609686.1"/>
    </source>
</evidence>
<comment type="function">
    <text evidence="8 9">This protein is involved in the repair of mismatches in DNA. It is possible that it carries out the mismatch recognition step. This protein has a weak ATPase activity.</text>
</comment>
<dbReference type="InterPro" id="IPR007695">
    <property type="entry name" value="DNA_mismatch_repair_MutS-lik_N"/>
</dbReference>
<evidence type="ECO:0000256" key="6">
    <source>
        <dbReference type="ARBA" id="ARBA00023125"/>
    </source>
</evidence>
<dbReference type="PIRSF" id="PIRSF037677">
    <property type="entry name" value="DNA_mis_repair_Msh6"/>
    <property type="match status" value="1"/>
</dbReference>
<dbReference type="InterPro" id="IPR000432">
    <property type="entry name" value="DNA_mismatch_repair_MutS_C"/>
</dbReference>
<dbReference type="SUPFAM" id="SSF48334">
    <property type="entry name" value="DNA repair protein MutS, domain III"/>
    <property type="match status" value="1"/>
</dbReference>
<dbReference type="InterPro" id="IPR045076">
    <property type="entry name" value="MutS"/>
</dbReference>
<evidence type="ECO:0000256" key="2">
    <source>
        <dbReference type="ARBA" id="ARBA00021982"/>
    </source>
</evidence>
<dbReference type="SUPFAM" id="SSF55271">
    <property type="entry name" value="DNA repair protein MutS, domain I"/>
    <property type="match status" value="1"/>
</dbReference>
<evidence type="ECO:0000259" key="12">
    <source>
        <dbReference type="PROSITE" id="PS00486"/>
    </source>
</evidence>
<dbReference type="GO" id="GO:0005524">
    <property type="term" value="F:ATP binding"/>
    <property type="evidence" value="ECO:0007669"/>
    <property type="project" value="UniProtKB-UniRule"/>
</dbReference>
<evidence type="ECO:0000256" key="1">
    <source>
        <dbReference type="ARBA" id="ARBA00006271"/>
    </source>
</evidence>
<evidence type="ECO:0000256" key="9">
    <source>
        <dbReference type="HAMAP-Rule" id="MF_00096"/>
    </source>
</evidence>
<evidence type="ECO:0000313" key="14">
    <source>
        <dbReference type="Proteomes" id="UP000614410"/>
    </source>
</evidence>
<dbReference type="InterPro" id="IPR036187">
    <property type="entry name" value="DNA_mismatch_repair_MutS_sf"/>
</dbReference>
<dbReference type="EMBL" id="JAEKNN010000050">
    <property type="protein sequence ID" value="MBJ7609686.1"/>
    <property type="molecule type" value="Genomic_DNA"/>
</dbReference>
<evidence type="ECO:0000256" key="11">
    <source>
        <dbReference type="SAM" id="MobiDB-lite"/>
    </source>
</evidence>
<dbReference type="GO" id="GO:0140664">
    <property type="term" value="F:ATP-dependent DNA damage sensor activity"/>
    <property type="evidence" value="ECO:0007669"/>
    <property type="project" value="InterPro"/>
</dbReference>
<evidence type="ECO:0000256" key="5">
    <source>
        <dbReference type="ARBA" id="ARBA00022840"/>
    </source>
</evidence>
<comment type="caution">
    <text evidence="13">The sequence shown here is derived from an EMBL/GenBank/DDBJ whole genome shotgun (WGS) entry which is preliminary data.</text>
</comment>
<dbReference type="PROSITE" id="PS00486">
    <property type="entry name" value="DNA_MISMATCH_REPAIR_2"/>
    <property type="match status" value="1"/>
</dbReference>
<dbReference type="GO" id="GO:0030983">
    <property type="term" value="F:mismatched DNA binding"/>
    <property type="evidence" value="ECO:0007669"/>
    <property type="project" value="InterPro"/>
</dbReference>
<evidence type="ECO:0000256" key="7">
    <source>
        <dbReference type="ARBA" id="ARBA00023204"/>
    </source>
</evidence>
<keyword evidence="4 9" id="KW-0227">DNA damage</keyword>
<proteinExistence type="inferred from homology"/>
<dbReference type="InterPro" id="IPR017261">
    <property type="entry name" value="DNA_mismatch_repair_MutS/MSH"/>
</dbReference>
<dbReference type="InterPro" id="IPR007860">
    <property type="entry name" value="DNA_mmatch_repair_MutS_con_dom"/>
</dbReference>
<dbReference type="SMART" id="SM00533">
    <property type="entry name" value="MUTSd"/>
    <property type="match status" value="1"/>
</dbReference>
<dbReference type="NCBIfam" id="TIGR01070">
    <property type="entry name" value="mutS1"/>
    <property type="match status" value="1"/>
</dbReference>
<dbReference type="Pfam" id="PF05190">
    <property type="entry name" value="MutS_IV"/>
    <property type="match status" value="1"/>
</dbReference>
<dbReference type="InterPro" id="IPR005748">
    <property type="entry name" value="DNA_mismatch_repair_MutS"/>
</dbReference>
<dbReference type="Gene3D" id="3.40.1170.10">
    <property type="entry name" value="DNA repair protein MutS, domain I"/>
    <property type="match status" value="1"/>
</dbReference>
<dbReference type="InterPro" id="IPR027417">
    <property type="entry name" value="P-loop_NTPase"/>
</dbReference>
<dbReference type="Pfam" id="PF00488">
    <property type="entry name" value="MutS_V"/>
    <property type="match status" value="1"/>
</dbReference>
<dbReference type="CDD" id="cd03284">
    <property type="entry name" value="ABC_MutS1"/>
    <property type="match status" value="1"/>
</dbReference>
<dbReference type="InterPro" id="IPR007696">
    <property type="entry name" value="DNA_mismatch_repair_MutS_core"/>
</dbReference>
<dbReference type="GO" id="GO:0006298">
    <property type="term" value="P:mismatch repair"/>
    <property type="evidence" value="ECO:0007669"/>
    <property type="project" value="UniProtKB-UniRule"/>
</dbReference>
<dbReference type="InterPro" id="IPR036678">
    <property type="entry name" value="MutS_con_dom_sf"/>
</dbReference>
<dbReference type="GO" id="GO:0003684">
    <property type="term" value="F:damaged DNA binding"/>
    <property type="evidence" value="ECO:0007669"/>
    <property type="project" value="UniProtKB-UniRule"/>
</dbReference>
<dbReference type="HAMAP" id="MF_00096">
    <property type="entry name" value="MutS"/>
    <property type="match status" value="1"/>
</dbReference>
<dbReference type="NCBIfam" id="NF003810">
    <property type="entry name" value="PRK05399.1"/>
    <property type="match status" value="1"/>
</dbReference>
<dbReference type="FunFam" id="3.40.50.300:FF:000870">
    <property type="entry name" value="MutS protein homolog 4"/>
    <property type="match status" value="1"/>
</dbReference>
<dbReference type="Gene3D" id="3.40.50.300">
    <property type="entry name" value="P-loop containing nucleotide triphosphate hydrolases"/>
    <property type="match status" value="1"/>
</dbReference>
<feature type="region of interest" description="Disordered" evidence="11">
    <location>
        <begin position="1"/>
        <end position="21"/>
    </location>
</feature>
<evidence type="ECO:0000256" key="10">
    <source>
        <dbReference type="RuleBase" id="RU003756"/>
    </source>
</evidence>
<accession>A0A934KHS0</accession>
<dbReference type="AlphaFoldDB" id="A0A934KHS0"/>
<comment type="similarity">
    <text evidence="1 9 10">Belongs to the DNA mismatch repair MutS family.</text>
</comment>
<keyword evidence="5 9" id="KW-0067">ATP-binding</keyword>
<dbReference type="Pfam" id="PF01624">
    <property type="entry name" value="MutS_I"/>
    <property type="match status" value="1"/>
</dbReference>
<dbReference type="PANTHER" id="PTHR11361:SF34">
    <property type="entry name" value="DNA MISMATCH REPAIR PROTEIN MSH1, MITOCHONDRIAL"/>
    <property type="match status" value="1"/>
</dbReference>
<keyword evidence="3 9" id="KW-0547">Nucleotide-binding</keyword>
<dbReference type="SUPFAM" id="SSF52540">
    <property type="entry name" value="P-loop containing nucleoside triphosphate hydrolases"/>
    <property type="match status" value="1"/>
</dbReference>